<dbReference type="Proteomes" id="UP000001880">
    <property type="component" value="Chromosome"/>
</dbReference>
<protein>
    <submittedName>
        <fullName evidence="3">Response regulator receiver protein</fullName>
    </submittedName>
</protein>
<sequence length="111" mass="12090">MLVAQRLTDGVHRVREGGIDLIFLDPGENPKGLDYFVLALSRLPDPPPFVLISSSPKAPQISAQIGAAGFLPKPCTGDDIVELASRFASSPVQEPIIDDEPTQPRRELFRI</sequence>
<evidence type="ECO:0000313" key="4">
    <source>
        <dbReference type="Proteomes" id="UP000001880"/>
    </source>
</evidence>
<dbReference type="AlphaFoldDB" id="D0LK96"/>
<evidence type="ECO:0000313" key="3">
    <source>
        <dbReference type="EMBL" id="ACY13130.1"/>
    </source>
</evidence>
<keyword evidence="4" id="KW-1185">Reference proteome</keyword>
<keyword evidence="1" id="KW-0597">Phosphoprotein</keyword>
<proteinExistence type="predicted"/>
<gene>
    <name evidence="3" type="ordered locus">Hoch_0490</name>
</gene>
<dbReference type="InterPro" id="IPR001789">
    <property type="entry name" value="Sig_transdc_resp-reg_receiver"/>
</dbReference>
<reference evidence="3 4" key="1">
    <citation type="journal article" date="2010" name="Stand. Genomic Sci.">
        <title>Complete genome sequence of Haliangium ochraceum type strain (SMP-2).</title>
        <authorList>
            <consortium name="US DOE Joint Genome Institute (JGI-PGF)"/>
            <person name="Ivanova N."/>
            <person name="Daum C."/>
            <person name="Lang E."/>
            <person name="Abt B."/>
            <person name="Kopitz M."/>
            <person name="Saunders E."/>
            <person name="Lapidus A."/>
            <person name="Lucas S."/>
            <person name="Glavina Del Rio T."/>
            <person name="Nolan M."/>
            <person name="Tice H."/>
            <person name="Copeland A."/>
            <person name="Cheng J.F."/>
            <person name="Chen F."/>
            <person name="Bruce D."/>
            <person name="Goodwin L."/>
            <person name="Pitluck S."/>
            <person name="Mavromatis K."/>
            <person name="Pati A."/>
            <person name="Mikhailova N."/>
            <person name="Chen A."/>
            <person name="Palaniappan K."/>
            <person name="Land M."/>
            <person name="Hauser L."/>
            <person name="Chang Y.J."/>
            <person name="Jeffries C.D."/>
            <person name="Detter J.C."/>
            <person name="Brettin T."/>
            <person name="Rohde M."/>
            <person name="Goker M."/>
            <person name="Bristow J."/>
            <person name="Markowitz V."/>
            <person name="Eisen J.A."/>
            <person name="Hugenholtz P."/>
            <person name="Kyrpides N.C."/>
            <person name="Klenk H.P."/>
        </authorList>
    </citation>
    <scope>NUCLEOTIDE SEQUENCE [LARGE SCALE GENOMIC DNA]</scope>
    <source>
        <strain evidence="4">DSM 14365 / CIP 107738 / JCM 11303 / AJ 13395 / SMP-2</strain>
    </source>
</reference>
<dbReference type="InterPro" id="IPR011006">
    <property type="entry name" value="CheY-like_superfamily"/>
</dbReference>
<evidence type="ECO:0000256" key="1">
    <source>
        <dbReference type="PROSITE-ProRule" id="PRU00169"/>
    </source>
</evidence>
<evidence type="ECO:0000259" key="2">
    <source>
        <dbReference type="PROSITE" id="PS50110"/>
    </source>
</evidence>
<dbReference type="STRING" id="502025.Hoch_0490"/>
<dbReference type="SUPFAM" id="SSF52172">
    <property type="entry name" value="CheY-like"/>
    <property type="match status" value="1"/>
</dbReference>
<accession>D0LK96</accession>
<organism evidence="3 4">
    <name type="scientific">Haliangium ochraceum (strain DSM 14365 / JCM 11303 / SMP-2)</name>
    <dbReference type="NCBI Taxonomy" id="502025"/>
    <lineage>
        <taxon>Bacteria</taxon>
        <taxon>Pseudomonadati</taxon>
        <taxon>Myxococcota</taxon>
        <taxon>Polyangia</taxon>
        <taxon>Haliangiales</taxon>
        <taxon>Kofleriaceae</taxon>
        <taxon>Haliangium</taxon>
    </lineage>
</organism>
<dbReference type="EMBL" id="CP001804">
    <property type="protein sequence ID" value="ACY13130.1"/>
    <property type="molecule type" value="Genomic_DNA"/>
</dbReference>
<feature type="modified residue" description="4-aspartylphosphate" evidence="1">
    <location>
        <position position="25"/>
    </location>
</feature>
<dbReference type="eggNOG" id="COG2197">
    <property type="taxonomic scope" value="Bacteria"/>
</dbReference>
<dbReference type="GO" id="GO:0000160">
    <property type="term" value="P:phosphorelay signal transduction system"/>
    <property type="evidence" value="ECO:0007669"/>
    <property type="project" value="InterPro"/>
</dbReference>
<dbReference type="PROSITE" id="PS50110">
    <property type="entry name" value="RESPONSE_REGULATORY"/>
    <property type="match status" value="1"/>
</dbReference>
<name>D0LK96_HALO1</name>
<feature type="domain" description="Response regulatory" evidence="2">
    <location>
        <begin position="1"/>
        <end position="88"/>
    </location>
</feature>
<dbReference type="KEGG" id="hoh:Hoch_0490"/>
<dbReference type="HOGENOM" id="CLU_2154835_0_0_7"/>